<gene>
    <name evidence="5" type="ORF">AYI70_g12038</name>
</gene>
<dbReference type="Gene3D" id="3.30.70.330">
    <property type="match status" value="1"/>
</dbReference>
<evidence type="ECO:0000313" key="6">
    <source>
        <dbReference type="Proteomes" id="UP000187283"/>
    </source>
</evidence>
<reference evidence="5 6" key="1">
    <citation type="submission" date="2017-01" db="EMBL/GenBank/DDBJ databases">
        <authorList>
            <person name="Mah S.A."/>
            <person name="Swanson W.J."/>
            <person name="Moy G.W."/>
            <person name="Vacquier V.D."/>
        </authorList>
    </citation>
    <scope>NUCLEOTIDE SEQUENCE [LARGE SCALE GENOMIC DNA]</scope>
    <source>
        <strain evidence="5 6">GSMNP</strain>
    </source>
</reference>
<dbReference type="InterPro" id="IPR035979">
    <property type="entry name" value="RBD_domain_sf"/>
</dbReference>
<dbReference type="PANTHER" id="PTHR13288:SF8">
    <property type="entry name" value="SPLICING FACTOR 45"/>
    <property type="match status" value="1"/>
</dbReference>
<feature type="region of interest" description="Disordered" evidence="2">
    <location>
        <begin position="137"/>
        <end position="162"/>
    </location>
</feature>
<organism evidence="5 6">
    <name type="scientific">Smittium culicis</name>
    <dbReference type="NCBI Taxonomy" id="133412"/>
    <lineage>
        <taxon>Eukaryota</taxon>
        <taxon>Fungi</taxon>
        <taxon>Fungi incertae sedis</taxon>
        <taxon>Zoopagomycota</taxon>
        <taxon>Kickxellomycotina</taxon>
        <taxon>Harpellomycetes</taxon>
        <taxon>Harpellales</taxon>
        <taxon>Legeriomycetaceae</taxon>
        <taxon>Smittium</taxon>
    </lineage>
</organism>
<proteinExistence type="predicted"/>
<dbReference type="GO" id="GO:0003723">
    <property type="term" value="F:RNA binding"/>
    <property type="evidence" value="ECO:0007669"/>
    <property type="project" value="UniProtKB-KW"/>
</dbReference>
<feature type="domain" description="RNA-binding S4" evidence="4">
    <location>
        <begin position="4"/>
        <end position="36"/>
    </location>
</feature>
<feature type="region of interest" description="Disordered" evidence="2">
    <location>
        <begin position="323"/>
        <end position="365"/>
    </location>
</feature>
<evidence type="ECO:0000256" key="2">
    <source>
        <dbReference type="SAM" id="MobiDB-lite"/>
    </source>
</evidence>
<keyword evidence="6" id="KW-1185">Reference proteome</keyword>
<dbReference type="Proteomes" id="UP000187283">
    <property type="component" value="Unassembled WGS sequence"/>
</dbReference>
<dbReference type="GO" id="GO:0071011">
    <property type="term" value="C:precatalytic spliceosome"/>
    <property type="evidence" value="ECO:0007669"/>
    <property type="project" value="TreeGrafter"/>
</dbReference>
<dbReference type="OrthoDB" id="10248812at2759"/>
<dbReference type="InterPro" id="IPR012677">
    <property type="entry name" value="Nucleotide-bd_a/b_plait_sf"/>
</dbReference>
<dbReference type="PANTHER" id="PTHR13288">
    <property type="entry name" value="SPLICING FACTOR 45 SPF45"/>
    <property type="match status" value="1"/>
</dbReference>
<dbReference type="SUPFAM" id="SSF55174">
    <property type="entry name" value="Alpha-L RNA-binding motif"/>
    <property type="match status" value="1"/>
</dbReference>
<dbReference type="PROSITE" id="PS50889">
    <property type="entry name" value="S4"/>
    <property type="match status" value="1"/>
</dbReference>
<accession>A0A1R1WZ67</accession>
<keyword evidence="1" id="KW-0694">RNA-binding</keyword>
<evidence type="ECO:0000259" key="3">
    <source>
        <dbReference type="Pfam" id="PF00076"/>
    </source>
</evidence>
<dbReference type="InterPro" id="IPR000504">
    <property type="entry name" value="RRM_dom"/>
</dbReference>
<dbReference type="GO" id="GO:0045292">
    <property type="term" value="P:mRNA cis splicing, via spliceosome"/>
    <property type="evidence" value="ECO:0007669"/>
    <property type="project" value="InterPro"/>
</dbReference>
<name>A0A1R1WZ67_9FUNG</name>
<sequence length="506" mass="57128">MVENVPEAVKFVKQGHIRVGPETVTDPAFLVTRNMEDFVTWVDTSKIKQKILKYNNTDTKIKSSEPPKTNWGPQLFKPVIRKAPKPKKILFSFSKQKDTAADERLPNATTIVNSSRDEVLSAFGVEDLSQDLRSTTQADKEKYTNDTNKATSRFTKHDPSKPILPNKTILSNKNSKIINRAGASTVNVPTSWTTVDFDQVPIENNPILNINNSLLAPGKLKHDQVQGSYDQNSDNTDPNKSVVITSLKIDLKEFLPETPGLKKNFNKSSKKSRRVAGGSGAIEFDENEIYNPEFPNNYMVYKSWVSERKKIELEAYFRSMKDKNNSEKLSKKHKKRKNDSDKSYSSDSTVNDYGHNNRENKSSNLDTRSQNQMYHAPPASIQTATTGEEAYLARLKLSQNLQSPNNAVKNTMRVSDSTYSNTSVQKSKKIAEIGKFDKDMKDDILSECSRFGTVVNFSVNQTEPSNNNTVLIYIEFSSFDSSNRAVSELDKRIFDGREIAADYFYG</sequence>
<feature type="domain" description="RRM" evidence="3">
    <location>
        <begin position="441"/>
        <end position="499"/>
    </location>
</feature>
<comment type="caution">
    <text evidence="5">The sequence shown here is derived from an EMBL/GenBank/DDBJ whole genome shotgun (WGS) entry which is preliminary data.</text>
</comment>
<dbReference type="EMBL" id="LSSN01006000">
    <property type="protein sequence ID" value="OMJ07661.1"/>
    <property type="molecule type" value="Genomic_DNA"/>
</dbReference>
<dbReference type="SUPFAM" id="SSF54928">
    <property type="entry name" value="RNA-binding domain, RBD"/>
    <property type="match status" value="1"/>
</dbReference>
<evidence type="ECO:0000313" key="5">
    <source>
        <dbReference type="EMBL" id="OMJ07661.1"/>
    </source>
</evidence>
<evidence type="ECO:0000256" key="1">
    <source>
        <dbReference type="PROSITE-ProRule" id="PRU00182"/>
    </source>
</evidence>
<protein>
    <submittedName>
        <fullName evidence="5">U3 small nucleolar ribonucleoprotein IMP3</fullName>
    </submittedName>
</protein>
<dbReference type="AlphaFoldDB" id="A0A1R1WZ67"/>
<dbReference type="InterPro" id="IPR040052">
    <property type="entry name" value="RBM17"/>
</dbReference>
<dbReference type="STRING" id="133412.A0A1R1WZ67"/>
<keyword evidence="5" id="KW-0687">Ribonucleoprotein</keyword>
<dbReference type="InterPro" id="IPR002942">
    <property type="entry name" value="S4_RNA-bd"/>
</dbReference>
<evidence type="ECO:0000259" key="4">
    <source>
        <dbReference type="Pfam" id="PF01479"/>
    </source>
</evidence>
<dbReference type="CDD" id="cd00165">
    <property type="entry name" value="S4"/>
    <property type="match status" value="1"/>
</dbReference>
<dbReference type="Pfam" id="PF00076">
    <property type="entry name" value="RRM_1"/>
    <property type="match status" value="1"/>
</dbReference>
<dbReference type="Pfam" id="PF01479">
    <property type="entry name" value="S4"/>
    <property type="match status" value="1"/>
</dbReference>